<protein>
    <submittedName>
        <fullName evidence="3">Cell wall-associated hydrolase</fullName>
    </submittedName>
</protein>
<dbReference type="AlphaFoldDB" id="A0A174BCA5"/>
<evidence type="ECO:0000313" key="4">
    <source>
        <dbReference type="Proteomes" id="UP000095651"/>
    </source>
</evidence>
<dbReference type="InterPro" id="IPR059180">
    <property type="entry name" value="3D_YorM"/>
</dbReference>
<gene>
    <name evidence="3" type="primary">Spr_2</name>
    <name evidence="3" type="ORF">ERS852407_01543</name>
</gene>
<dbReference type="EMBL" id="CYZE01000003">
    <property type="protein sequence ID" value="CUN98083.1"/>
    <property type="molecule type" value="Genomic_DNA"/>
</dbReference>
<proteinExistence type="predicted"/>
<evidence type="ECO:0000259" key="2">
    <source>
        <dbReference type="Pfam" id="PF06725"/>
    </source>
</evidence>
<reference evidence="3 4" key="1">
    <citation type="submission" date="2015-09" db="EMBL/GenBank/DDBJ databases">
        <authorList>
            <consortium name="Pathogen Informatics"/>
        </authorList>
    </citation>
    <scope>NUCLEOTIDE SEQUENCE [LARGE SCALE GENOMIC DNA]</scope>
    <source>
        <strain evidence="3 4">2789STDY5608850</strain>
    </source>
</reference>
<dbReference type="RefSeq" id="WP_055653989.1">
    <property type="nucleotide sequence ID" value="NZ_CABIXC010000003.1"/>
</dbReference>
<dbReference type="GO" id="GO:0004553">
    <property type="term" value="F:hydrolase activity, hydrolyzing O-glycosyl compounds"/>
    <property type="evidence" value="ECO:0007669"/>
    <property type="project" value="InterPro"/>
</dbReference>
<name>A0A174BCA5_9FIRM</name>
<dbReference type="Pfam" id="PF06725">
    <property type="entry name" value="3D"/>
    <property type="match status" value="1"/>
</dbReference>
<dbReference type="GO" id="GO:0009254">
    <property type="term" value="P:peptidoglycan turnover"/>
    <property type="evidence" value="ECO:0007669"/>
    <property type="project" value="InterPro"/>
</dbReference>
<accession>A0A174BCA5</accession>
<evidence type="ECO:0000313" key="3">
    <source>
        <dbReference type="EMBL" id="CUN98083.1"/>
    </source>
</evidence>
<dbReference type="Proteomes" id="UP000095651">
    <property type="component" value="Unassembled WGS sequence"/>
</dbReference>
<dbReference type="InterPro" id="IPR010611">
    <property type="entry name" value="3D_dom"/>
</dbReference>
<keyword evidence="3" id="KW-0378">Hydrolase</keyword>
<organism evidence="3 4">
    <name type="scientific">Hungatella hathewayi</name>
    <dbReference type="NCBI Taxonomy" id="154046"/>
    <lineage>
        <taxon>Bacteria</taxon>
        <taxon>Bacillati</taxon>
        <taxon>Bacillota</taxon>
        <taxon>Clostridia</taxon>
        <taxon>Lachnospirales</taxon>
        <taxon>Lachnospiraceae</taxon>
        <taxon>Hungatella</taxon>
    </lineage>
</organism>
<dbReference type="GO" id="GO:0019867">
    <property type="term" value="C:outer membrane"/>
    <property type="evidence" value="ECO:0007669"/>
    <property type="project" value="InterPro"/>
</dbReference>
<feature type="domain" description="3D" evidence="2">
    <location>
        <begin position="206"/>
        <end position="260"/>
    </location>
</feature>
<keyword evidence="1" id="KW-0732">Signal</keyword>
<feature type="signal peptide" evidence="1">
    <location>
        <begin position="1"/>
        <end position="28"/>
    </location>
</feature>
<evidence type="ECO:0000256" key="1">
    <source>
        <dbReference type="SAM" id="SignalP"/>
    </source>
</evidence>
<dbReference type="CDD" id="cd14667">
    <property type="entry name" value="3D_containing_proteins"/>
    <property type="match status" value="1"/>
</dbReference>
<sequence>MKKKSGKLLLMLCVTLLCTLFLSITALAAEEKGALTAVDGNHITGWLKDNAESDETAAVELHIYKDGAAKAAKVITVPEESYSEEAGKSYGDGCRAFDYKINWEEIGGSAYKVEACLVSGDEKTLLTGSLEYKPAPEALKKTESTSEEIGPGIPKKEEKTVEETFGGYKKGESLGIFKTTGYCGCSKCSGGSGLTYSGTVPKANHTISADITVLPLGTKVIIGETVYTVEDIGSGVDGHTVDLYFSSHQEALDYGVKKQEVFQAIAE</sequence>
<feature type="chain" id="PRO_5008018371" evidence="1">
    <location>
        <begin position="29"/>
        <end position="267"/>
    </location>
</feature>